<dbReference type="Proteomes" id="UP000694941">
    <property type="component" value="Unplaced"/>
</dbReference>
<evidence type="ECO:0000256" key="4">
    <source>
        <dbReference type="ARBA" id="ARBA00022692"/>
    </source>
</evidence>
<evidence type="ECO:0000256" key="1">
    <source>
        <dbReference type="ARBA" id="ARBA00004448"/>
    </source>
</evidence>
<keyword evidence="8" id="KW-0496">Mitochondrion</keyword>
<dbReference type="InterPro" id="IPR018108">
    <property type="entry name" value="MCP_transmembrane"/>
</dbReference>
<keyword evidence="5" id="KW-0677">Repeat</keyword>
<dbReference type="Pfam" id="PF00153">
    <property type="entry name" value="Mito_carr"/>
    <property type="match status" value="2"/>
</dbReference>
<gene>
    <name evidence="14" type="primary">LOC106477037</name>
</gene>
<evidence type="ECO:0000256" key="8">
    <source>
        <dbReference type="ARBA" id="ARBA00023128"/>
    </source>
</evidence>
<evidence type="ECO:0000256" key="3">
    <source>
        <dbReference type="ARBA" id="ARBA00022448"/>
    </source>
</evidence>
<dbReference type="PANTHER" id="PTHR45760">
    <property type="entry name" value="FI19922P1-RELATED"/>
    <property type="match status" value="1"/>
</dbReference>
<dbReference type="Gene3D" id="1.50.40.10">
    <property type="entry name" value="Mitochondrial carrier domain"/>
    <property type="match status" value="1"/>
</dbReference>
<evidence type="ECO:0000256" key="5">
    <source>
        <dbReference type="ARBA" id="ARBA00022737"/>
    </source>
</evidence>
<feature type="non-terminal residue" evidence="14">
    <location>
        <position position="212"/>
    </location>
</feature>
<reference evidence="14" key="1">
    <citation type="submission" date="2025-08" db="UniProtKB">
        <authorList>
            <consortium name="RefSeq"/>
        </authorList>
    </citation>
    <scope>IDENTIFICATION</scope>
    <source>
        <tissue evidence="14">Muscle</tissue>
    </source>
</reference>
<evidence type="ECO:0000256" key="9">
    <source>
        <dbReference type="ARBA" id="ARBA00023136"/>
    </source>
</evidence>
<proteinExistence type="inferred from homology"/>
<evidence type="ECO:0000256" key="2">
    <source>
        <dbReference type="ARBA" id="ARBA00006375"/>
    </source>
</evidence>
<keyword evidence="6" id="KW-0999">Mitochondrion inner membrane</keyword>
<dbReference type="SUPFAM" id="SSF103506">
    <property type="entry name" value="Mitochondrial carrier"/>
    <property type="match status" value="1"/>
</dbReference>
<keyword evidence="3 11" id="KW-0813">Transport</keyword>
<evidence type="ECO:0000256" key="10">
    <source>
        <dbReference type="PROSITE-ProRule" id="PRU00282"/>
    </source>
</evidence>
<dbReference type="PANTHER" id="PTHR45760:SF2">
    <property type="entry name" value="FI19922P1-RELATED"/>
    <property type="match status" value="1"/>
</dbReference>
<feature type="repeat" description="Solcar" evidence="10">
    <location>
        <begin position="43"/>
        <end position="164"/>
    </location>
</feature>
<dbReference type="InterPro" id="IPR023395">
    <property type="entry name" value="MCP_dom_sf"/>
</dbReference>
<sequence>MSTTRFHGISIPFDPRVLSTMEAGETSSNRIDFNNNGKITTNLTPFQQMASSCTGALVTSVFVNPLDVVKIRLQAQQKEFMRNKCFLYCNDVVENACFCVSGTGTTSSYLYKHPRYFSGTLDAFIKITRTEGKRSLWSGLPTTLVMAVPATVIYFTLYDQLRAYLLHHSNASKQALWVPMLAGAAARVIAVTVISPLELIRTKMQSKKLSYS</sequence>
<accession>A0ABM1C2L0</accession>
<feature type="transmembrane region" description="Helical" evidence="12">
    <location>
        <begin position="136"/>
        <end position="157"/>
    </location>
</feature>
<comment type="subcellular location">
    <subcellularLocation>
        <location evidence="1">Mitochondrion inner membrane</location>
        <topology evidence="1">Multi-pass membrane protein</topology>
    </subcellularLocation>
</comment>
<keyword evidence="7 12" id="KW-1133">Transmembrane helix</keyword>
<keyword evidence="4 10" id="KW-0812">Transmembrane</keyword>
<evidence type="ECO:0000313" key="13">
    <source>
        <dbReference type="Proteomes" id="UP000694941"/>
    </source>
</evidence>
<evidence type="ECO:0000256" key="11">
    <source>
        <dbReference type="RuleBase" id="RU000488"/>
    </source>
</evidence>
<evidence type="ECO:0000256" key="6">
    <source>
        <dbReference type="ARBA" id="ARBA00022792"/>
    </source>
</evidence>
<dbReference type="RefSeq" id="XP_013793097.2">
    <property type="nucleotide sequence ID" value="XM_013937643.2"/>
</dbReference>
<keyword evidence="13" id="KW-1185">Reference proteome</keyword>
<evidence type="ECO:0000256" key="12">
    <source>
        <dbReference type="SAM" id="Phobius"/>
    </source>
</evidence>
<evidence type="ECO:0000256" key="7">
    <source>
        <dbReference type="ARBA" id="ARBA00022989"/>
    </source>
</evidence>
<dbReference type="InterPro" id="IPR045315">
    <property type="entry name" value="Mtm1-like"/>
</dbReference>
<keyword evidence="9 10" id="KW-0472">Membrane</keyword>
<protein>
    <submittedName>
        <fullName evidence="14">Solute carrier family 25 member 40-like</fullName>
    </submittedName>
</protein>
<comment type="similarity">
    <text evidence="2 11">Belongs to the mitochondrial carrier (TC 2.A.29) family.</text>
</comment>
<organism evidence="13 14">
    <name type="scientific">Limulus polyphemus</name>
    <name type="common">Atlantic horseshoe crab</name>
    <dbReference type="NCBI Taxonomy" id="6850"/>
    <lineage>
        <taxon>Eukaryota</taxon>
        <taxon>Metazoa</taxon>
        <taxon>Ecdysozoa</taxon>
        <taxon>Arthropoda</taxon>
        <taxon>Chelicerata</taxon>
        <taxon>Merostomata</taxon>
        <taxon>Xiphosura</taxon>
        <taxon>Limulidae</taxon>
        <taxon>Limulus</taxon>
    </lineage>
</organism>
<feature type="transmembrane region" description="Helical" evidence="12">
    <location>
        <begin position="177"/>
        <end position="200"/>
    </location>
</feature>
<dbReference type="PROSITE" id="PS50920">
    <property type="entry name" value="SOLCAR"/>
    <property type="match status" value="1"/>
</dbReference>
<name>A0ABM1C2L0_LIMPO</name>
<dbReference type="GeneID" id="106477037"/>
<evidence type="ECO:0000313" key="14">
    <source>
        <dbReference type="RefSeq" id="XP_013793097.2"/>
    </source>
</evidence>